<evidence type="ECO:0000259" key="2">
    <source>
        <dbReference type="Pfam" id="PF07486"/>
    </source>
</evidence>
<protein>
    <submittedName>
        <fullName evidence="3">Cell Wall Hydrolase</fullName>
    </submittedName>
</protein>
<dbReference type="RefSeq" id="WP_245752444.1">
    <property type="nucleotide sequence ID" value="NZ_FOJU01000001.1"/>
</dbReference>
<reference evidence="3 4" key="1">
    <citation type="submission" date="2016-10" db="EMBL/GenBank/DDBJ databases">
        <authorList>
            <person name="de Groot N.N."/>
        </authorList>
    </citation>
    <scope>NUCLEOTIDE SEQUENCE [LARGE SCALE GENOMIC DNA]</scope>
    <source>
        <strain evidence="3 4">DSM 29316</strain>
    </source>
</reference>
<feature type="domain" description="Cell wall hydrolase SleB" evidence="2">
    <location>
        <begin position="94"/>
        <end position="203"/>
    </location>
</feature>
<keyword evidence="3" id="KW-0378">Hydrolase</keyword>
<sequence>MKNFYMLVLGVCLTFASSSVPAMSSEQIEKLAAAEGEALASVTEERMRLLSTPMPPARQLSVSYDRAFLAALPKAKGNDEWRCLAEALYFEARGETVRGQFAVAEVIMNRVDSSRYPDSVCGVITQGTGKRFQCQFTYTCDGKKETIAEPRAWTRVGKVARLVLDGAPKVLTEGATHYHTKHVRPSWSRKFDRTAEIGVHLFYRQPTRLSQN</sequence>
<keyword evidence="4" id="KW-1185">Reference proteome</keyword>
<accession>A0A1I0V9Z0</accession>
<dbReference type="GO" id="GO:0016787">
    <property type="term" value="F:hydrolase activity"/>
    <property type="evidence" value="ECO:0007669"/>
    <property type="project" value="UniProtKB-KW"/>
</dbReference>
<dbReference type="AlphaFoldDB" id="A0A1I0V9Z0"/>
<evidence type="ECO:0000256" key="1">
    <source>
        <dbReference type="SAM" id="SignalP"/>
    </source>
</evidence>
<feature type="chain" id="PRO_5011458158" evidence="1">
    <location>
        <begin position="23"/>
        <end position="212"/>
    </location>
</feature>
<evidence type="ECO:0000313" key="3">
    <source>
        <dbReference type="EMBL" id="SFA72863.1"/>
    </source>
</evidence>
<dbReference type="STRING" id="871651.SAMN05421688_0422"/>
<dbReference type="EMBL" id="FOJU01000001">
    <property type="protein sequence ID" value="SFA72863.1"/>
    <property type="molecule type" value="Genomic_DNA"/>
</dbReference>
<feature type="signal peptide" evidence="1">
    <location>
        <begin position="1"/>
        <end position="22"/>
    </location>
</feature>
<dbReference type="InterPro" id="IPR011105">
    <property type="entry name" value="Cell_wall_hydrolase_SleB"/>
</dbReference>
<gene>
    <name evidence="3" type="ORF">SAMN05421688_0422</name>
</gene>
<proteinExistence type="predicted"/>
<dbReference type="InterPro" id="IPR042047">
    <property type="entry name" value="SleB_dom1"/>
</dbReference>
<evidence type="ECO:0000313" key="4">
    <source>
        <dbReference type="Proteomes" id="UP000198796"/>
    </source>
</evidence>
<keyword evidence="1" id="KW-0732">Signal</keyword>
<organism evidence="3 4">
    <name type="scientific">Poseidonocella pacifica</name>
    <dbReference type="NCBI Taxonomy" id="871651"/>
    <lineage>
        <taxon>Bacteria</taxon>
        <taxon>Pseudomonadati</taxon>
        <taxon>Pseudomonadota</taxon>
        <taxon>Alphaproteobacteria</taxon>
        <taxon>Rhodobacterales</taxon>
        <taxon>Roseobacteraceae</taxon>
        <taxon>Poseidonocella</taxon>
    </lineage>
</organism>
<name>A0A1I0V9Z0_9RHOB</name>
<dbReference type="Pfam" id="PF07486">
    <property type="entry name" value="Hydrolase_2"/>
    <property type="match status" value="1"/>
</dbReference>
<dbReference type="Gene3D" id="1.10.10.2520">
    <property type="entry name" value="Cell wall hydrolase SleB, domain 1"/>
    <property type="match status" value="1"/>
</dbReference>
<dbReference type="Proteomes" id="UP000198796">
    <property type="component" value="Unassembled WGS sequence"/>
</dbReference>